<dbReference type="GO" id="GO:0015721">
    <property type="term" value="P:bile acid and bile salt transport"/>
    <property type="evidence" value="ECO:0007669"/>
    <property type="project" value="UniProtKB-ARBA"/>
</dbReference>
<dbReference type="AlphaFoldDB" id="A0A261UHG0"/>
<name>A0A261UHG0_9BORD</name>
<feature type="transmembrane region" description="Helical" evidence="9">
    <location>
        <begin position="14"/>
        <end position="35"/>
    </location>
</feature>
<evidence type="ECO:0000259" key="11">
    <source>
        <dbReference type="Pfam" id="PF25963"/>
    </source>
</evidence>
<keyword evidence="13" id="KW-1185">Reference proteome</keyword>
<evidence type="ECO:0000256" key="4">
    <source>
        <dbReference type="ARBA" id="ARBA00022475"/>
    </source>
</evidence>
<evidence type="ECO:0000256" key="3">
    <source>
        <dbReference type="ARBA" id="ARBA00022448"/>
    </source>
</evidence>
<comment type="subcellular location">
    <subcellularLocation>
        <location evidence="1">Cell inner membrane</location>
        <topology evidence="1">Single-pass membrane protein</topology>
    </subcellularLocation>
</comment>
<dbReference type="PANTHER" id="PTHR30386">
    <property type="entry name" value="MEMBRANE FUSION SUBUNIT OF EMRAB-TOLC MULTIDRUG EFFLUX PUMP"/>
    <property type="match status" value="1"/>
</dbReference>
<keyword evidence="8 9" id="KW-0472">Membrane</keyword>
<evidence type="ECO:0000313" key="12">
    <source>
        <dbReference type="EMBL" id="OZI61354.1"/>
    </source>
</evidence>
<organism evidence="12 13">
    <name type="scientific">Bordetella genomosp. 11</name>
    <dbReference type="NCBI Taxonomy" id="1416808"/>
    <lineage>
        <taxon>Bacteria</taxon>
        <taxon>Pseudomonadati</taxon>
        <taxon>Pseudomonadota</taxon>
        <taxon>Betaproteobacteria</taxon>
        <taxon>Burkholderiales</taxon>
        <taxon>Alcaligenaceae</taxon>
        <taxon>Bordetella</taxon>
    </lineage>
</organism>
<sequence length="397" mass="42849">MNAPQSSNPKRKRLMLIATGVFVLAAIAYGAWWWLVGSHFESTDDAYVHGNLVQITPQVPGTVVAIEADDTEMIEAGAPLVRLDPSDTDIALQQAEAKLAQTVRQVRTLYVQNDALAADVAVRQADVERAQADLTRARSDLARRQTLAKSGGVSGEEILHAQTTLKSAESGLAQARASLEASRAKLATNQALTHGTSVENHPDVREAEAELRNAWLAQSRTVLPAPVTGMVARRSVQVGQRVAPGNTLMNVVPLNQLWVEANFKEGQLREMRVGQPVKLTADLYGGSVTYHGTVVGLDAGTGSAFALLPAQNATGNWIKVVQRVPVRIALDPQELKTHPLRIGLSMDVEVDLSKQDGPAVTEQPRRAEPALATRAFDPDSKQVDAMIQKIVQENLVQ</sequence>
<keyword evidence="5" id="KW-0997">Cell inner membrane</keyword>
<dbReference type="Proteomes" id="UP000215767">
    <property type="component" value="Unassembled WGS sequence"/>
</dbReference>
<dbReference type="GO" id="GO:1990961">
    <property type="term" value="P:xenobiotic detoxification by transmembrane export across the plasma membrane"/>
    <property type="evidence" value="ECO:0007669"/>
    <property type="project" value="UniProtKB-ARBA"/>
</dbReference>
<dbReference type="EMBL" id="NEVS01000004">
    <property type="protein sequence ID" value="OZI61354.1"/>
    <property type="molecule type" value="Genomic_DNA"/>
</dbReference>
<evidence type="ECO:0000256" key="2">
    <source>
        <dbReference type="ARBA" id="ARBA00009477"/>
    </source>
</evidence>
<dbReference type="OrthoDB" id="9811754at2"/>
<reference evidence="13" key="1">
    <citation type="submission" date="2017-05" db="EMBL/GenBank/DDBJ databases">
        <title>Complete and WGS of Bordetella genogroups.</title>
        <authorList>
            <person name="Spilker T."/>
            <person name="Lipuma J."/>
        </authorList>
    </citation>
    <scope>NUCLEOTIDE SEQUENCE [LARGE SCALE GENOMIC DNA]</scope>
    <source>
        <strain evidence="13">AU8856</strain>
    </source>
</reference>
<dbReference type="Gene3D" id="2.40.30.170">
    <property type="match status" value="1"/>
</dbReference>
<dbReference type="InterPro" id="IPR058634">
    <property type="entry name" value="AaeA-lik-b-barrel"/>
</dbReference>
<evidence type="ECO:0000256" key="5">
    <source>
        <dbReference type="ARBA" id="ARBA00022519"/>
    </source>
</evidence>
<dbReference type="RefSeq" id="WP_094842760.1">
    <property type="nucleotide sequence ID" value="NZ_NEVS01000004.1"/>
</dbReference>
<dbReference type="Gene3D" id="1.10.287.470">
    <property type="entry name" value="Helix hairpin bin"/>
    <property type="match status" value="2"/>
</dbReference>
<dbReference type="GO" id="GO:0005886">
    <property type="term" value="C:plasma membrane"/>
    <property type="evidence" value="ECO:0007669"/>
    <property type="project" value="UniProtKB-SubCell"/>
</dbReference>
<evidence type="ECO:0000256" key="9">
    <source>
        <dbReference type="SAM" id="Phobius"/>
    </source>
</evidence>
<evidence type="ECO:0000259" key="10">
    <source>
        <dbReference type="Pfam" id="PF25885"/>
    </source>
</evidence>
<keyword evidence="4" id="KW-1003">Cell membrane</keyword>
<dbReference type="SUPFAM" id="SSF111369">
    <property type="entry name" value="HlyD-like secretion proteins"/>
    <property type="match status" value="2"/>
</dbReference>
<evidence type="ECO:0000256" key="7">
    <source>
        <dbReference type="ARBA" id="ARBA00022989"/>
    </source>
</evidence>
<keyword evidence="7 9" id="KW-1133">Transmembrane helix</keyword>
<gene>
    <name evidence="12" type="ORF">CAL28_18735</name>
</gene>
<keyword evidence="3" id="KW-0813">Transport</keyword>
<dbReference type="Pfam" id="PF25963">
    <property type="entry name" value="Beta-barrel_AAEA"/>
    <property type="match status" value="1"/>
</dbReference>
<proteinExistence type="inferred from homology"/>
<dbReference type="GO" id="GO:0046677">
    <property type="term" value="P:response to antibiotic"/>
    <property type="evidence" value="ECO:0007669"/>
    <property type="project" value="UniProtKB-ARBA"/>
</dbReference>
<feature type="domain" description="p-hydroxybenzoic acid efflux pump subunit AaeA-like beta-barrel" evidence="11">
    <location>
        <begin position="257"/>
        <end position="343"/>
    </location>
</feature>
<evidence type="ECO:0000256" key="6">
    <source>
        <dbReference type="ARBA" id="ARBA00022692"/>
    </source>
</evidence>
<feature type="domain" description="Multidrug export protein EmrA/FarA alpha-helical hairpin" evidence="10">
    <location>
        <begin position="87"/>
        <end position="221"/>
    </location>
</feature>
<dbReference type="InterPro" id="IPR050739">
    <property type="entry name" value="MFP"/>
</dbReference>
<comment type="similarity">
    <text evidence="2">Belongs to the membrane fusion protein (MFP) (TC 8.A.1) family.</text>
</comment>
<dbReference type="Gene3D" id="2.40.50.100">
    <property type="match status" value="1"/>
</dbReference>
<accession>A0A261UHG0</accession>
<comment type="caution">
    <text evidence="12">The sequence shown here is derived from an EMBL/GenBank/DDBJ whole genome shotgun (WGS) entry which is preliminary data.</text>
</comment>
<evidence type="ECO:0000256" key="8">
    <source>
        <dbReference type="ARBA" id="ARBA00023136"/>
    </source>
</evidence>
<dbReference type="InterPro" id="IPR058633">
    <property type="entry name" value="EmrA/FarA_HH"/>
</dbReference>
<dbReference type="FunFam" id="2.40.30.170:FF:000003">
    <property type="entry name" value="Multidrug resistance protein A"/>
    <property type="match status" value="1"/>
</dbReference>
<evidence type="ECO:0000256" key="1">
    <source>
        <dbReference type="ARBA" id="ARBA00004377"/>
    </source>
</evidence>
<protein>
    <submittedName>
        <fullName evidence="12">EmrA/EmrK family multidrug efflux transporter periplasmic adaptor subunit</fullName>
    </submittedName>
</protein>
<dbReference type="Pfam" id="PF25885">
    <property type="entry name" value="HH_EMRA"/>
    <property type="match status" value="1"/>
</dbReference>
<dbReference type="PANTHER" id="PTHR30386:SF19">
    <property type="entry name" value="MULTIDRUG EXPORT PROTEIN EMRA-RELATED"/>
    <property type="match status" value="1"/>
</dbReference>
<keyword evidence="6 9" id="KW-0812">Transmembrane</keyword>
<evidence type="ECO:0000313" key="13">
    <source>
        <dbReference type="Proteomes" id="UP000215767"/>
    </source>
</evidence>